<evidence type="ECO:0000313" key="2">
    <source>
        <dbReference type="Proteomes" id="UP001500340"/>
    </source>
</evidence>
<keyword evidence="2" id="KW-1185">Reference proteome</keyword>
<protein>
    <submittedName>
        <fullName evidence="1">Uncharacterized protein</fullName>
    </submittedName>
</protein>
<reference evidence="1 2" key="1">
    <citation type="journal article" date="2019" name="Int. J. Syst. Evol. Microbiol.">
        <title>The Global Catalogue of Microorganisms (GCM) 10K type strain sequencing project: providing services to taxonomists for standard genome sequencing and annotation.</title>
        <authorList>
            <consortium name="The Broad Institute Genomics Platform"/>
            <consortium name="The Broad Institute Genome Sequencing Center for Infectious Disease"/>
            <person name="Wu L."/>
            <person name="Ma J."/>
        </authorList>
    </citation>
    <scope>NUCLEOTIDE SEQUENCE [LARGE SCALE GENOMIC DNA]</scope>
    <source>
        <strain evidence="1 2">JCM 12774</strain>
    </source>
</reference>
<gene>
    <name evidence="1" type="ORF">GCM10008933_38410</name>
</gene>
<proteinExistence type="predicted"/>
<evidence type="ECO:0000313" key="1">
    <source>
        <dbReference type="EMBL" id="GAA0404339.1"/>
    </source>
</evidence>
<comment type="caution">
    <text evidence="1">The sequence shown here is derived from an EMBL/GenBank/DDBJ whole genome shotgun (WGS) entry which is preliminary data.</text>
</comment>
<accession>A0ABN0YPM7</accession>
<sequence>MITKELLELANSERGLGYWNNPNVKAGGLGIAMTSVGVGDGIVSQIWDEGSGLLKQAWSVNPTNPKFWTETLPGYYDLAKAITSGDITLEDIKEVLKEGAAEEFVVPFQDIWDLQPSFCLS</sequence>
<dbReference type="EMBL" id="BAAACX010000017">
    <property type="protein sequence ID" value="GAA0404339.1"/>
    <property type="molecule type" value="Genomic_DNA"/>
</dbReference>
<name>A0ABN0YPM7_9BACL</name>
<organism evidence="1 2">
    <name type="scientific">Paenibacillus motobuensis</name>
    <dbReference type="NCBI Taxonomy" id="295324"/>
    <lineage>
        <taxon>Bacteria</taxon>
        <taxon>Bacillati</taxon>
        <taxon>Bacillota</taxon>
        <taxon>Bacilli</taxon>
        <taxon>Bacillales</taxon>
        <taxon>Paenibacillaceae</taxon>
        <taxon>Paenibacillus</taxon>
    </lineage>
</organism>
<dbReference type="Proteomes" id="UP001500340">
    <property type="component" value="Unassembled WGS sequence"/>
</dbReference>
<dbReference type="RefSeq" id="WP_343863879.1">
    <property type="nucleotide sequence ID" value="NZ_BAAACX010000017.1"/>
</dbReference>